<dbReference type="PANTHER" id="PTHR47959">
    <property type="entry name" value="ATP-DEPENDENT RNA HELICASE RHLE-RELATED"/>
    <property type="match status" value="1"/>
</dbReference>
<dbReference type="RefSeq" id="WP_408153642.1">
    <property type="nucleotide sequence ID" value="NZ_JAQQFM010000001.1"/>
</dbReference>
<feature type="compositionally biased region" description="Gly residues" evidence="7">
    <location>
        <begin position="509"/>
        <end position="520"/>
    </location>
</feature>
<feature type="compositionally biased region" description="Gly residues" evidence="7">
    <location>
        <begin position="416"/>
        <end position="429"/>
    </location>
</feature>
<feature type="short sequence motif" description="Q motif" evidence="6">
    <location>
        <begin position="1"/>
        <end position="29"/>
    </location>
</feature>
<dbReference type="InterPro" id="IPR001650">
    <property type="entry name" value="Helicase_C-like"/>
</dbReference>
<evidence type="ECO:0000256" key="5">
    <source>
        <dbReference type="HAMAP-Rule" id="MF_00968"/>
    </source>
</evidence>
<feature type="domain" description="Helicase C-terminal" evidence="9">
    <location>
        <begin position="235"/>
        <end position="382"/>
    </location>
</feature>
<dbReference type="HAMAP" id="MF_00968">
    <property type="entry name" value="DEAD_helicase_RhlE"/>
    <property type="match status" value="1"/>
</dbReference>
<dbReference type="CDD" id="cd18787">
    <property type="entry name" value="SF2_C_DEAD"/>
    <property type="match status" value="1"/>
</dbReference>
<keyword evidence="1 5" id="KW-0547">Nucleotide-binding</keyword>
<keyword evidence="2 5" id="KW-0378">Hydrolase</keyword>
<gene>
    <name evidence="5" type="primary">rhlE</name>
    <name evidence="11" type="ORF">PQR62_00380</name>
</gene>
<evidence type="ECO:0000256" key="2">
    <source>
        <dbReference type="ARBA" id="ARBA00022801"/>
    </source>
</evidence>
<dbReference type="InterPro" id="IPR050079">
    <property type="entry name" value="DEAD_box_RNA_helicase"/>
</dbReference>
<feature type="domain" description="DEAD-box RNA helicase Q" evidence="10">
    <location>
        <begin position="1"/>
        <end position="29"/>
    </location>
</feature>
<dbReference type="InterPro" id="IPR028622">
    <property type="entry name" value="DEAD_helicase_RhlE"/>
</dbReference>
<dbReference type="SUPFAM" id="SSF52540">
    <property type="entry name" value="P-loop containing nucleoside triphosphate hydrolases"/>
    <property type="match status" value="1"/>
</dbReference>
<keyword evidence="5" id="KW-0690">Ribosome biogenesis</keyword>
<feature type="compositionally biased region" description="Low complexity" evidence="7">
    <location>
        <begin position="469"/>
        <end position="491"/>
    </location>
</feature>
<feature type="compositionally biased region" description="Polar residues" evidence="7">
    <location>
        <begin position="497"/>
        <end position="507"/>
    </location>
</feature>
<reference evidence="11 12" key="1">
    <citation type="journal article" date="2024" name="Chem. Sci.">
        <title>Discovery of megapolipeptins by genome mining of a Burkholderiales bacteria collection.</title>
        <authorList>
            <person name="Paulo B.S."/>
            <person name="Recchia M.J.J."/>
            <person name="Lee S."/>
            <person name="Fergusson C.H."/>
            <person name="Romanowski S.B."/>
            <person name="Hernandez A."/>
            <person name="Krull N."/>
            <person name="Liu D.Y."/>
            <person name="Cavanagh H."/>
            <person name="Bos A."/>
            <person name="Gray C.A."/>
            <person name="Murphy B.T."/>
            <person name="Linington R.G."/>
            <person name="Eustaquio A.S."/>
        </authorList>
    </citation>
    <scope>NUCLEOTIDE SEQUENCE [LARGE SCALE GENOMIC DNA]</scope>
    <source>
        <strain evidence="11 12">RL21-008-BIB-A</strain>
    </source>
</reference>
<dbReference type="Pfam" id="PF00271">
    <property type="entry name" value="Helicase_C"/>
    <property type="match status" value="1"/>
</dbReference>
<dbReference type="SMART" id="SM00487">
    <property type="entry name" value="DEXDc"/>
    <property type="match status" value="1"/>
</dbReference>
<dbReference type="Pfam" id="PF00270">
    <property type="entry name" value="DEAD"/>
    <property type="match status" value="1"/>
</dbReference>
<dbReference type="PROSITE" id="PS00039">
    <property type="entry name" value="DEAD_ATP_HELICASE"/>
    <property type="match status" value="1"/>
</dbReference>
<dbReference type="EC" id="3.6.4.13" evidence="5"/>
<feature type="compositionally biased region" description="Low complexity" evidence="7">
    <location>
        <begin position="400"/>
        <end position="409"/>
    </location>
</feature>
<comment type="catalytic activity">
    <reaction evidence="5">
        <text>ATP + H2O = ADP + phosphate + H(+)</text>
        <dbReference type="Rhea" id="RHEA:13065"/>
        <dbReference type="ChEBI" id="CHEBI:15377"/>
        <dbReference type="ChEBI" id="CHEBI:15378"/>
        <dbReference type="ChEBI" id="CHEBI:30616"/>
        <dbReference type="ChEBI" id="CHEBI:43474"/>
        <dbReference type="ChEBI" id="CHEBI:456216"/>
        <dbReference type="EC" id="3.6.4.13"/>
    </reaction>
</comment>
<dbReference type="InterPro" id="IPR044742">
    <property type="entry name" value="DEAD/DEAH_RhlB"/>
</dbReference>
<keyword evidence="3 5" id="KW-0347">Helicase</keyword>
<dbReference type="Gene3D" id="3.40.50.300">
    <property type="entry name" value="P-loop containing nucleotide triphosphate hydrolases"/>
    <property type="match status" value="2"/>
</dbReference>
<evidence type="ECO:0000259" key="9">
    <source>
        <dbReference type="PROSITE" id="PS51194"/>
    </source>
</evidence>
<sequence length="526" mass="55855">MSFSALGLSDEIVRAVTEQGYTTPTPIQTQAVPAVLSGGDLLAGAQTGTGKTAGFTLPLLQRLSSVPRNKINNHVPIRALILTPTRELAAQVEESVRLYGKYLQLTSACIFGGVGINPQITLLKRGVDILVATPGRLLDHMQQNTVDLRNVQILVLDEADRMLDMGFIRDIRKVLAALPKQRQNLLFSATFSDEIKKLADGLLNSPALIEVTRRNSTVEVISQKLHPVDRDKKHPMLAHLIKTHSWSQVLVFTRTKHGANKLVEQLERDGISSMAIHGNKSQSARTKALAEFKDGKLTALIATDIAARGIDIDQLPHVVNYDLPNVPEDYVHRIGRTGRAGATGEAVSLVCVDERDMLHDIERFIKREIPVEVIPGFEPDPTAKPQPIQLRSGGGGGGRNQNQGNRQRNAAPRSAGNGGGGGNGGGQRSGNGQHPRAAKPNAPQQAGANAGGPKPRPQNGQAPRPVQNAGPNAGPSGQAQGQGQRRNAAAGKPSALTHGNRSSQSAPRGNGGGNGGGGQYQGNRGK</sequence>
<evidence type="ECO:0000313" key="12">
    <source>
        <dbReference type="Proteomes" id="UP001629246"/>
    </source>
</evidence>
<evidence type="ECO:0000256" key="4">
    <source>
        <dbReference type="ARBA" id="ARBA00022840"/>
    </source>
</evidence>
<keyword evidence="12" id="KW-1185">Reference proteome</keyword>
<evidence type="ECO:0000256" key="1">
    <source>
        <dbReference type="ARBA" id="ARBA00022741"/>
    </source>
</evidence>
<comment type="caution">
    <text evidence="11">The sequence shown here is derived from an EMBL/GenBank/DDBJ whole genome shotgun (WGS) entry which is preliminary data.</text>
</comment>
<feature type="region of interest" description="Disordered" evidence="7">
    <location>
        <begin position="376"/>
        <end position="526"/>
    </location>
</feature>
<dbReference type="PANTHER" id="PTHR47959:SF13">
    <property type="entry name" value="ATP-DEPENDENT RNA HELICASE RHLE"/>
    <property type="match status" value="1"/>
</dbReference>
<dbReference type="PROSITE" id="PS51192">
    <property type="entry name" value="HELICASE_ATP_BIND_1"/>
    <property type="match status" value="1"/>
</dbReference>
<name>A0ABW9A1H2_9BURK</name>
<protein>
    <recommendedName>
        <fullName evidence="5">ATP-dependent RNA helicase RhlE</fullName>
        <ecNumber evidence="5">3.6.4.13</ecNumber>
    </recommendedName>
</protein>
<comment type="subcellular location">
    <subcellularLocation>
        <location evidence="5">Cytoplasm</location>
    </subcellularLocation>
</comment>
<organism evidence="11 12">
    <name type="scientific">Herbaspirillum lusitanum</name>
    <dbReference type="NCBI Taxonomy" id="213312"/>
    <lineage>
        <taxon>Bacteria</taxon>
        <taxon>Pseudomonadati</taxon>
        <taxon>Pseudomonadota</taxon>
        <taxon>Betaproteobacteria</taxon>
        <taxon>Burkholderiales</taxon>
        <taxon>Oxalobacteraceae</taxon>
        <taxon>Herbaspirillum</taxon>
    </lineage>
</organism>
<dbReference type="EMBL" id="JAQQFM010000001">
    <property type="protein sequence ID" value="MFL9922698.1"/>
    <property type="molecule type" value="Genomic_DNA"/>
</dbReference>
<keyword evidence="5" id="KW-0963">Cytoplasm</keyword>
<dbReference type="Proteomes" id="UP001629246">
    <property type="component" value="Unassembled WGS sequence"/>
</dbReference>
<keyword evidence="4 5" id="KW-0067">ATP-binding</keyword>
<dbReference type="InterPro" id="IPR011545">
    <property type="entry name" value="DEAD/DEAH_box_helicase_dom"/>
</dbReference>
<evidence type="ECO:0000256" key="7">
    <source>
        <dbReference type="SAM" id="MobiDB-lite"/>
    </source>
</evidence>
<comment type="similarity">
    <text evidence="5">Belongs to the DEAD box helicase family. RhlE subfamily.</text>
</comment>
<evidence type="ECO:0000313" key="11">
    <source>
        <dbReference type="EMBL" id="MFL9922698.1"/>
    </source>
</evidence>
<dbReference type="PROSITE" id="PS51194">
    <property type="entry name" value="HELICASE_CTER"/>
    <property type="match status" value="1"/>
</dbReference>
<dbReference type="CDD" id="cd00268">
    <property type="entry name" value="DEADc"/>
    <property type="match status" value="1"/>
</dbReference>
<dbReference type="InterPro" id="IPR014001">
    <property type="entry name" value="Helicase_ATP-bd"/>
</dbReference>
<dbReference type="PROSITE" id="PS51195">
    <property type="entry name" value="Q_MOTIF"/>
    <property type="match status" value="1"/>
</dbReference>
<dbReference type="InterPro" id="IPR000629">
    <property type="entry name" value="RNA-helicase_DEAD-box_CS"/>
</dbReference>
<accession>A0ABW9A1H2</accession>
<proteinExistence type="inferred from homology"/>
<dbReference type="SMART" id="SM00490">
    <property type="entry name" value="HELICc"/>
    <property type="match status" value="1"/>
</dbReference>
<dbReference type="InterPro" id="IPR014014">
    <property type="entry name" value="RNA_helicase_DEAD_Q_motif"/>
</dbReference>
<feature type="domain" description="Helicase ATP-binding" evidence="8">
    <location>
        <begin position="32"/>
        <end position="209"/>
    </location>
</feature>
<evidence type="ECO:0000259" key="10">
    <source>
        <dbReference type="PROSITE" id="PS51195"/>
    </source>
</evidence>
<dbReference type="GO" id="GO:0004386">
    <property type="term" value="F:helicase activity"/>
    <property type="evidence" value="ECO:0007669"/>
    <property type="project" value="UniProtKB-KW"/>
</dbReference>
<dbReference type="InterPro" id="IPR027417">
    <property type="entry name" value="P-loop_NTPase"/>
</dbReference>
<evidence type="ECO:0000256" key="3">
    <source>
        <dbReference type="ARBA" id="ARBA00022806"/>
    </source>
</evidence>
<evidence type="ECO:0000256" key="6">
    <source>
        <dbReference type="PROSITE-ProRule" id="PRU00552"/>
    </source>
</evidence>
<comment type="function">
    <text evidence="5">DEAD-box RNA helicase involved in ribosome assembly. Has RNA-dependent ATPase activity and unwinds double-stranded RNA.</text>
</comment>
<evidence type="ECO:0000259" key="8">
    <source>
        <dbReference type="PROSITE" id="PS51192"/>
    </source>
</evidence>
<feature type="compositionally biased region" description="Low complexity" evidence="7">
    <location>
        <begin position="438"/>
        <end position="453"/>
    </location>
</feature>